<evidence type="ECO:0008006" key="3">
    <source>
        <dbReference type="Google" id="ProtNLM"/>
    </source>
</evidence>
<protein>
    <recommendedName>
        <fullName evidence="3">SpoVT-AbrB domain-containing protein</fullName>
    </recommendedName>
</protein>
<evidence type="ECO:0000313" key="1">
    <source>
        <dbReference type="EMBL" id="BBM37875.1"/>
    </source>
</evidence>
<dbReference type="Proteomes" id="UP000321892">
    <property type="component" value="Chromosome"/>
</dbReference>
<evidence type="ECO:0000313" key="2">
    <source>
        <dbReference type="Proteomes" id="UP000321892"/>
    </source>
</evidence>
<name>A0A510JHZ8_9FUSO</name>
<keyword evidence="2" id="KW-1185">Reference proteome</keyword>
<dbReference type="RefSeq" id="WP_021770111.1">
    <property type="nucleotide sequence ID" value="NZ_AP019823.1"/>
</dbReference>
<reference evidence="1 2" key="1">
    <citation type="submission" date="2019-07" db="EMBL/GenBank/DDBJ databases">
        <title>Complete Genome Sequence of Leptotrichia hofstadii Strain JCM16775.</title>
        <authorList>
            <person name="Watanabe S."/>
            <person name="Cui L."/>
        </authorList>
    </citation>
    <scope>NUCLEOTIDE SEQUENCE [LARGE SCALE GENOMIC DNA]</scope>
    <source>
        <strain evidence="1 2">JCM16775</strain>
    </source>
</reference>
<gene>
    <name evidence="1" type="ORF">JCM16775_0570</name>
</gene>
<dbReference type="AlphaFoldDB" id="A0A510JHZ8"/>
<dbReference type="EMBL" id="AP019823">
    <property type="protein sequence ID" value="BBM37875.1"/>
    <property type="molecule type" value="Genomic_DNA"/>
</dbReference>
<dbReference type="KEGG" id="lhf:JCM16775_0570"/>
<organism evidence="1 2">
    <name type="scientific">Leptotrichia hofstadii</name>
    <dbReference type="NCBI Taxonomy" id="157688"/>
    <lineage>
        <taxon>Bacteria</taxon>
        <taxon>Fusobacteriati</taxon>
        <taxon>Fusobacteriota</taxon>
        <taxon>Fusobacteriia</taxon>
        <taxon>Fusobacteriales</taxon>
        <taxon>Leptotrichiaceae</taxon>
        <taxon>Leptotrichia</taxon>
    </lineage>
</organism>
<sequence>MKEKNAKITFYKAGNGTTNKVTIPAEFARFLELSKENNDIKIILDEENKQIIIKRN</sequence>
<accession>A0A510JHZ8</accession>
<proteinExistence type="predicted"/>